<dbReference type="AlphaFoldDB" id="A0AAN9TBK2"/>
<name>A0AAN9TBK2_9HEMI</name>
<comment type="caution">
    <text evidence="7">The sequence shown here is derived from an EMBL/GenBank/DDBJ whole genome shotgun (WGS) entry which is preliminary data.</text>
</comment>
<evidence type="ECO:0008006" key="9">
    <source>
        <dbReference type="Google" id="ProtNLM"/>
    </source>
</evidence>
<evidence type="ECO:0000313" key="8">
    <source>
        <dbReference type="Proteomes" id="UP001367676"/>
    </source>
</evidence>
<dbReference type="Pfam" id="PF00178">
    <property type="entry name" value="Ets"/>
    <property type="match status" value="1"/>
</dbReference>
<protein>
    <recommendedName>
        <fullName evidence="9">DNA-binding protein D-ETS-4</fullName>
    </recommendedName>
</protein>
<comment type="similarity">
    <text evidence="1 3">Belongs to the ETS family.</text>
</comment>
<evidence type="ECO:0000256" key="3">
    <source>
        <dbReference type="RuleBase" id="RU004019"/>
    </source>
</evidence>
<dbReference type="GO" id="GO:0043565">
    <property type="term" value="F:sequence-specific DNA binding"/>
    <property type="evidence" value="ECO:0007669"/>
    <property type="project" value="InterPro"/>
</dbReference>
<dbReference type="PROSITE" id="PS51433">
    <property type="entry name" value="PNT"/>
    <property type="match status" value="1"/>
</dbReference>
<feature type="domain" description="PNT" evidence="6">
    <location>
        <begin position="313"/>
        <end position="396"/>
    </location>
</feature>
<feature type="region of interest" description="Disordered" evidence="4">
    <location>
        <begin position="420"/>
        <end position="439"/>
    </location>
</feature>
<evidence type="ECO:0000259" key="6">
    <source>
        <dbReference type="PROSITE" id="PS51433"/>
    </source>
</evidence>
<feature type="compositionally biased region" description="Acidic residues" evidence="4">
    <location>
        <begin position="422"/>
        <end position="434"/>
    </location>
</feature>
<dbReference type="PANTHER" id="PTHR11849">
    <property type="entry name" value="ETS"/>
    <property type="match status" value="1"/>
</dbReference>
<keyword evidence="8" id="KW-1185">Reference proteome</keyword>
<reference evidence="7 8" key="1">
    <citation type="submission" date="2024-03" db="EMBL/GenBank/DDBJ databases">
        <title>Adaptation during the transition from Ophiocordyceps entomopathogen to insect associate is accompanied by gene loss and intensified selection.</title>
        <authorList>
            <person name="Ward C.M."/>
            <person name="Onetto C.A."/>
            <person name="Borneman A.R."/>
        </authorList>
    </citation>
    <scope>NUCLEOTIDE SEQUENCE [LARGE SCALE GENOMIC DNA]</scope>
    <source>
        <strain evidence="7">AWRI1</strain>
        <tissue evidence="7">Single Adult Female</tissue>
    </source>
</reference>
<dbReference type="InterPro" id="IPR003118">
    <property type="entry name" value="Pointed_dom"/>
</dbReference>
<dbReference type="Gene3D" id="1.10.10.10">
    <property type="entry name" value="Winged helix-like DNA-binding domain superfamily/Winged helix DNA-binding domain"/>
    <property type="match status" value="1"/>
</dbReference>
<dbReference type="Gene3D" id="1.10.150.50">
    <property type="entry name" value="Transcription Factor, Ets-1"/>
    <property type="match status" value="1"/>
</dbReference>
<keyword evidence="3" id="KW-0539">Nucleus</keyword>
<dbReference type="PRINTS" id="PR00454">
    <property type="entry name" value="ETSDOMAIN"/>
</dbReference>
<organism evidence="7 8">
    <name type="scientific">Parthenolecanium corni</name>
    <dbReference type="NCBI Taxonomy" id="536013"/>
    <lineage>
        <taxon>Eukaryota</taxon>
        <taxon>Metazoa</taxon>
        <taxon>Ecdysozoa</taxon>
        <taxon>Arthropoda</taxon>
        <taxon>Hexapoda</taxon>
        <taxon>Insecta</taxon>
        <taxon>Pterygota</taxon>
        <taxon>Neoptera</taxon>
        <taxon>Paraneoptera</taxon>
        <taxon>Hemiptera</taxon>
        <taxon>Sternorrhyncha</taxon>
        <taxon>Coccoidea</taxon>
        <taxon>Coccidae</taxon>
        <taxon>Parthenolecanium</taxon>
    </lineage>
</organism>
<sequence length="547" mass="62644">MLQIVPSAGFSPPSSSDYYNDYAVDNFDLSLLPGGIEYENTFPPNNSNVQQYLSLYYENNSPPQVFPTYDSGMTKNQSNNLIKDTIHPSFNDCNKKIEPFFYDKDNTWSTFKDIHDDFSPKFVPKNDQMTNKNGFLDMDMNDWDCKSDWDNIRMQSSIPSVSSSSSGCSSPDFHLCPATPPDFESILPLDDAKHEITLNLQNLLRDDKVENGYEKKPELLRSILEKSPLNETIKMSDKCKSDNDNHKLLREVLKDTSFQKKYNLRPLDIEGLGTVFQMEGKNELDKNTFKEEVCDVNFTEGIIAPVLSKAIEQLMQDVDNTSVMLGIPRDPKKWSVEDVRCWLLWNSRQHNLPIAVDLFNISGATLTSMSEQDFQQQTTQCGSLLYAQLEIWKVNSMEDTHLDVNNLLCNVNGTQSISSIEVSDEDDEEDEEMTDISPSYSPTLPSSIKVAGRGSGSHIHLWQFLKELLSSPQAHGSCIRWLDRTKGVFKIEDSVRVARLWGKRKNRPAMNYDKLSRSIRQYYKKGIMKKTERSQRLVYQFCTPYNL</sequence>
<dbReference type="PROSITE" id="PS50061">
    <property type="entry name" value="ETS_DOMAIN_3"/>
    <property type="match status" value="1"/>
</dbReference>
<dbReference type="PANTHER" id="PTHR11849:SF182">
    <property type="entry name" value="SAM POINTED DOMAIN-CONTAINING ETS TRANSCRIPTION FACTOR"/>
    <property type="match status" value="1"/>
</dbReference>
<dbReference type="SMART" id="SM00413">
    <property type="entry name" value="ETS"/>
    <property type="match status" value="1"/>
</dbReference>
<proteinExistence type="inferred from homology"/>
<dbReference type="GO" id="GO:0030154">
    <property type="term" value="P:cell differentiation"/>
    <property type="evidence" value="ECO:0007669"/>
    <property type="project" value="TreeGrafter"/>
</dbReference>
<dbReference type="InterPro" id="IPR046328">
    <property type="entry name" value="ETS_fam"/>
</dbReference>
<dbReference type="InterPro" id="IPR013761">
    <property type="entry name" value="SAM/pointed_sf"/>
</dbReference>
<evidence type="ECO:0000256" key="2">
    <source>
        <dbReference type="ARBA" id="ARBA00023125"/>
    </source>
</evidence>
<dbReference type="FunFam" id="1.10.10.10:FF:000996">
    <property type="entry name" value="Predicted protein"/>
    <property type="match status" value="1"/>
</dbReference>
<evidence type="ECO:0000256" key="1">
    <source>
        <dbReference type="ARBA" id="ARBA00005562"/>
    </source>
</evidence>
<feature type="domain" description="ETS" evidence="5">
    <location>
        <begin position="459"/>
        <end position="542"/>
    </location>
</feature>
<dbReference type="SUPFAM" id="SSF47769">
    <property type="entry name" value="SAM/Pointed domain"/>
    <property type="match status" value="1"/>
</dbReference>
<dbReference type="InterPro" id="IPR000418">
    <property type="entry name" value="Ets_dom"/>
</dbReference>
<keyword evidence="2 3" id="KW-0238">DNA-binding</keyword>
<dbReference type="GO" id="GO:0000981">
    <property type="term" value="F:DNA-binding transcription factor activity, RNA polymerase II-specific"/>
    <property type="evidence" value="ECO:0007669"/>
    <property type="project" value="TreeGrafter"/>
</dbReference>
<evidence type="ECO:0000256" key="4">
    <source>
        <dbReference type="SAM" id="MobiDB-lite"/>
    </source>
</evidence>
<dbReference type="Pfam" id="PF02198">
    <property type="entry name" value="SAM_PNT"/>
    <property type="match status" value="1"/>
</dbReference>
<dbReference type="InterPro" id="IPR036388">
    <property type="entry name" value="WH-like_DNA-bd_sf"/>
</dbReference>
<dbReference type="PROSITE" id="PS00346">
    <property type="entry name" value="ETS_DOMAIN_2"/>
    <property type="match status" value="1"/>
</dbReference>
<accession>A0AAN9TBK2</accession>
<dbReference type="Proteomes" id="UP001367676">
    <property type="component" value="Unassembled WGS sequence"/>
</dbReference>
<dbReference type="SMART" id="SM00251">
    <property type="entry name" value="SAM_PNT"/>
    <property type="match status" value="1"/>
</dbReference>
<dbReference type="InterPro" id="IPR036390">
    <property type="entry name" value="WH_DNA-bd_sf"/>
</dbReference>
<dbReference type="GO" id="GO:0005634">
    <property type="term" value="C:nucleus"/>
    <property type="evidence" value="ECO:0007669"/>
    <property type="project" value="UniProtKB-SubCell"/>
</dbReference>
<gene>
    <name evidence="7" type="ORF">V9T40_013640</name>
</gene>
<evidence type="ECO:0000313" key="7">
    <source>
        <dbReference type="EMBL" id="KAK7582195.1"/>
    </source>
</evidence>
<comment type="subcellular location">
    <subcellularLocation>
        <location evidence="3">Nucleus</location>
    </subcellularLocation>
</comment>
<dbReference type="PROSITE" id="PS00345">
    <property type="entry name" value="ETS_DOMAIN_1"/>
    <property type="match status" value="1"/>
</dbReference>
<dbReference type="EMBL" id="JBBCAQ010000033">
    <property type="protein sequence ID" value="KAK7582195.1"/>
    <property type="molecule type" value="Genomic_DNA"/>
</dbReference>
<dbReference type="SUPFAM" id="SSF46785">
    <property type="entry name" value="Winged helix' DNA-binding domain"/>
    <property type="match status" value="1"/>
</dbReference>
<evidence type="ECO:0000259" key="5">
    <source>
        <dbReference type="PROSITE" id="PS50061"/>
    </source>
</evidence>